<organism evidence="9 10">
    <name type="scientific">Phtheirospermum japonicum</name>
    <dbReference type="NCBI Taxonomy" id="374723"/>
    <lineage>
        <taxon>Eukaryota</taxon>
        <taxon>Viridiplantae</taxon>
        <taxon>Streptophyta</taxon>
        <taxon>Embryophyta</taxon>
        <taxon>Tracheophyta</taxon>
        <taxon>Spermatophyta</taxon>
        <taxon>Magnoliopsida</taxon>
        <taxon>eudicotyledons</taxon>
        <taxon>Gunneridae</taxon>
        <taxon>Pentapetalae</taxon>
        <taxon>asterids</taxon>
        <taxon>lamiids</taxon>
        <taxon>Lamiales</taxon>
        <taxon>Orobanchaceae</taxon>
        <taxon>Orobanchaceae incertae sedis</taxon>
        <taxon>Phtheirospermum</taxon>
    </lineage>
</organism>
<evidence type="ECO:0000313" key="9">
    <source>
        <dbReference type="EMBL" id="GFP89793.1"/>
    </source>
</evidence>
<protein>
    <submittedName>
        <fullName evidence="9">Autoimmune regulator</fullName>
    </submittedName>
</protein>
<dbReference type="GO" id="GO:0006357">
    <property type="term" value="P:regulation of transcription by RNA polymerase II"/>
    <property type="evidence" value="ECO:0007669"/>
    <property type="project" value="TreeGrafter"/>
</dbReference>
<evidence type="ECO:0000256" key="5">
    <source>
        <dbReference type="ARBA" id="ARBA00023242"/>
    </source>
</evidence>
<feature type="compositionally biased region" description="Basic and acidic residues" evidence="7">
    <location>
        <begin position="135"/>
        <end position="151"/>
    </location>
</feature>
<sequence>MAEGSVEVEDGLFDLNKEPPVERKRKRAEKNSNSSDKGEEGSDGLPKIGRVLRSRTVAMSDGEKQEIEMETVNVEDKDESEAPLMEESENEKEAPVLQKKKGKRGRPRKIENKPEVPSPIPRKKGKRGRPPKNAVKSEHHDEKTEPKKVEEISSGAKRGRGRPKGTGKRGRPCKTGTEDMDLAVKKKIVKKSSDGDSKKSGNVGPMKRLKTGTNGDTESSETGRIVSKFGTYDSGNVVMRQKKATVERAKGNEIGLREQKQLVRDQIVEMITKAGWTVEYRQRQSKDYQDAVYVDRDRKTYWSVTLAYKKLKERVDNGTADERDASAFSPIPEETFSMLFRITEKGKKSGKKKNSAVKTIKTKTTKESSKVKSRLDRGVQRTLLARKRRDVSDSGDCELYEGNRNLIAWMIDLGCVPLGGKVKCKKGRGRKILLEGKVTKEGICCDCCDKTYGIREFEAHAGGTIGNPFEDVYLDSGVSILQCLEDSWKKHVKNDNIEFVHVDVEGDDPNDDTCNVCGDGGELICCDGCPSTFHHGCLCIEVPSGDWHCVYCSCKFCGVACGSASDDDDVDDDNSDSPSELFICRLCEQKFHVHCVEGTIAEDFDHGSRSFCGKECSEISEQLQVLLGVKHELEEGFSYTILRHVTNDASPNGDSKVESNAKLAVTFSVMDECFEPIIDERSGTNMIHNVVYNCGSNIRRLNYEGFYTIILEKGDEAVAAASIRIHGKHLAEMPFIGTRFMYRRQRMCSRLLTSIEKILCSLGVEKLVIPAISELNETWTKVFGFGPIEESTRQLQSPMKFKLTIKILKKSRARKNEGMAEPNAVTSFGVETQNNEKVSVVKSGKTIPADSSNKADTETETFNVNESSGNRDCLIDCNVEPKQSAEETENGFC</sequence>
<dbReference type="GO" id="GO:0003714">
    <property type="term" value="F:transcription corepressor activity"/>
    <property type="evidence" value="ECO:0007669"/>
    <property type="project" value="InterPro"/>
</dbReference>
<feature type="compositionally biased region" description="Polar residues" evidence="7">
    <location>
        <begin position="849"/>
        <end position="865"/>
    </location>
</feature>
<feature type="region of interest" description="Disordered" evidence="7">
    <location>
        <begin position="845"/>
        <end position="865"/>
    </location>
</feature>
<dbReference type="InterPro" id="IPR042163">
    <property type="entry name" value="PHF12"/>
</dbReference>
<dbReference type="OrthoDB" id="429143at2759"/>
<evidence type="ECO:0000256" key="1">
    <source>
        <dbReference type="ARBA" id="ARBA00004123"/>
    </source>
</evidence>
<dbReference type="InterPro" id="IPR019787">
    <property type="entry name" value="Znf_PHD-finger"/>
</dbReference>
<dbReference type="InterPro" id="IPR011011">
    <property type="entry name" value="Znf_FYVE_PHD"/>
</dbReference>
<dbReference type="InterPro" id="IPR017956">
    <property type="entry name" value="AT_hook_DNA-bd_motif"/>
</dbReference>
<feature type="compositionally biased region" description="Basic residues" evidence="7">
    <location>
        <begin position="157"/>
        <end position="172"/>
    </location>
</feature>
<dbReference type="GO" id="GO:0008270">
    <property type="term" value="F:zinc ion binding"/>
    <property type="evidence" value="ECO:0007669"/>
    <property type="project" value="UniProtKB-KW"/>
</dbReference>
<keyword evidence="10" id="KW-1185">Reference proteome</keyword>
<feature type="compositionally biased region" description="Acidic residues" evidence="7">
    <location>
        <begin position="1"/>
        <end position="12"/>
    </location>
</feature>
<dbReference type="SUPFAM" id="SSF57903">
    <property type="entry name" value="FYVE/PHD zinc finger"/>
    <property type="match status" value="1"/>
</dbReference>
<dbReference type="InterPro" id="IPR001965">
    <property type="entry name" value="Znf_PHD"/>
</dbReference>
<dbReference type="Pfam" id="PF22970">
    <property type="entry name" value="DUF7028"/>
    <property type="match status" value="1"/>
</dbReference>
<accession>A0A830C122</accession>
<feature type="compositionally biased region" description="Basic residues" evidence="7">
    <location>
        <begin position="98"/>
        <end position="107"/>
    </location>
</feature>
<feature type="compositionally biased region" description="Polar residues" evidence="7">
    <location>
        <begin position="211"/>
        <end position="222"/>
    </location>
</feature>
<feature type="region of interest" description="Disordered" evidence="7">
    <location>
        <begin position="1"/>
        <end position="222"/>
    </location>
</feature>
<feature type="compositionally biased region" description="Basic residues" evidence="7">
    <location>
        <begin position="121"/>
        <end position="130"/>
    </location>
</feature>
<feature type="compositionally biased region" description="Acidic residues" evidence="7">
    <location>
        <begin position="76"/>
        <end position="90"/>
    </location>
</feature>
<dbReference type="CDD" id="cd15539">
    <property type="entry name" value="PHD1_AIRE"/>
    <property type="match status" value="1"/>
</dbReference>
<evidence type="ECO:0000313" key="10">
    <source>
        <dbReference type="Proteomes" id="UP000653305"/>
    </source>
</evidence>
<proteinExistence type="predicted"/>
<dbReference type="Gene3D" id="3.30.40.10">
    <property type="entry name" value="Zinc/RING finger domain, C3HC4 (zinc finger)"/>
    <property type="match status" value="1"/>
</dbReference>
<dbReference type="Proteomes" id="UP000653305">
    <property type="component" value="Unassembled WGS sequence"/>
</dbReference>
<dbReference type="InterPro" id="IPR032308">
    <property type="entry name" value="TDBD"/>
</dbReference>
<evidence type="ECO:0000259" key="8">
    <source>
        <dbReference type="PROSITE" id="PS50016"/>
    </source>
</evidence>
<dbReference type="InterPro" id="IPR013083">
    <property type="entry name" value="Znf_RING/FYVE/PHD"/>
</dbReference>
<gene>
    <name evidence="9" type="ORF">PHJA_001123100</name>
</gene>
<dbReference type="GO" id="GO:0005634">
    <property type="term" value="C:nucleus"/>
    <property type="evidence" value="ECO:0007669"/>
    <property type="project" value="UniProtKB-SubCell"/>
</dbReference>
<evidence type="ECO:0000256" key="6">
    <source>
        <dbReference type="PROSITE-ProRule" id="PRU00146"/>
    </source>
</evidence>
<dbReference type="AlphaFoldDB" id="A0A830C122"/>
<dbReference type="InterPro" id="IPR054292">
    <property type="entry name" value="DUF7028"/>
</dbReference>
<dbReference type="PANTHER" id="PTHR46309:SF1">
    <property type="entry name" value="PHD FINGER PROTEIN 12"/>
    <property type="match status" value="1"/>
</dbReference>
<dbReference type="SMART" id="SM00249">
    <property type="entry name" value="PHD"/>
    <property type="match status" value="2"/>
</dbReference>
<keyword evidence="4" id="KW-0862">Zinc</keyword>
<comment type="caution">
    <text evidence="9">The sequence shown here is derived from an EMBL/GenBank/DDBJ whole genome shotgun (WGS) entry which is preliminary data.</text>
</comment>
<reference evidence="9" key="1">
    <citation type="submission" date="2020-07" db="EMBL/GenBank/DDBJ databases">
        <title>Ethylene signaling mediates host invasion by parasitic plants.</title>
        <authorList>
            <person name="Yoshida S."/>
        </authorList>
    </citation>
    <scope>NUCLEOTIDE SEQUENCE</scope>
    <source>
        <strain evidence="9">Okayama</strain>
    </source>
</reference>
<comment type="subcellular location">
    <subcellularLocation>
        <location evidence="1">Nucleus</location>
    </subcellularLocation>
</comment>
<dbReference type="EMBL" id="BMAC01000201">
    <property type="protein sequence ID" value="GFP89793.1"/>
    <property type="molecule type" value="Genomic_DNA"/>
</dbReference>
<dbReference type="PRINTS" id="PR00929">
    <property type="entry name" value="ATHOOK"/>
</dbReference>
<dbReference type="SMART" id="SM00384">
    <property type="entry name" value="AT_hook"/>
    <property type="match status" value="3"/>
</dbReference>
<dbReference type="InterPro" id="IPR056511">
    <property type="entry name" value="IDM1_C"/>
</dbReference>
<dbReference type="PROSITE" id="PS50016">
    <property type="entry name" value="ZF_PHD_2"/>
    <property type="match status" value="1"/>
</dbReference>
<dbReference type="Pfam" id="PF16135">
    <property type="entry name" value="TDBD"/>
    <property type="match status" value="1"/>
</dbReference>
<dbReference type="PANTHER" id="PTHR46309">
    <property type="entry name" value="PHD FINGER PROTEIN 12"/>
    <property type="match status" value="1"/>
</dbReference>
<dbReference type="Pfam" id="PF23209">
    <property type="entry name" value="IDM1_C"/>
    <property type="match status" value="1"/>
</dbReference>
<keyword evidence="3 6" id="KW-0863">Zinc-finger</keyword>
<keyword evidence="5" id="KW-0539">Nucleus</keyword>
<evidence type="ECO:0000256" key="3">
    <source>
        <dbReference type="ARBA" id="ARBA00022771"/>
    </source>
</evidence>
<keyword evidence="2" id="KW-0479">Metal-binding</keyword>
<feature type="domain" description="PHD-type" evidence="8">
    <location>
        <begin position="511"/>
        <end position="555"/>
    </location>
</feature>
<evidence type="ECO:0000256" key="4">
    <source>
        <dbReference type="ARBA" id="ARBA00022833"/>
    </source>
</evidence>
<evidence type="ECO:0000256" key="7">
    <source>
        <dbReference type="SAM" id="MobiDB-lite"/>
    </source>
</evidence>
<name>A0A830C122_9LAMI</name>
<dbReference type="GO" id="GO:0003677">
    <property type="term" value="F:DNA binding"/>
    <property type="evidence" value="ECO:0007669"/>
    <property type="project" value="InterPro"/>
</dbReference>
<evidence type="ECO:0000256" key="2">
    <source>
        <dbReference type="ARBA" id="ARBA00022723"/>
    </source>
</evidence>